<reference evidence="1" key="1">
    <citation type="submission" date="2020-05" db="EMBL/GenBank/DDBJ databases">
        <title>Large-scale comparative analyses of tick genomes elucidate their genetic diversity and vector capacities.</title>
        <authorList>
            <person name="Jia N."/>
            <person name="Wang J."/>
            <person name="Shi W."/>
            <person name="Du L."/>
            <person name="Sun Y."/>
            <person name="Zhan W."/>
            <person name="Jiang J."/>
            <person name="Wang Q."/>
            <person name="Zhang B."/>
            <person name="Ji P."/>
            <person name="Sakyi L.B."/>
            <person name="Cui X."/>
            <person name="Yuan T."/>
            <person name="Jiang B."/>
            <person name="Yang W."/>
            <person name="Lam T.T.-Y."/>
            <person name="Chang Q."/>
            <person name="Ding S."/>
            <person name="Wang X."/>
            <person name="Zhu J."/>
            <person name="Ruan X."/>
            <person name="Zhao L."/>
            <person name="Wei J."/>
            <person name="Que T."/>
            <person name="Du C."/>
            <person name="Cheng J."/>
            <person name="Dai P."/>
            <person name="Han X."/>
            <person name="Huang E."/>
            <person name="Gao Y."/>
            <person name="Liu J."/>
            <person name="Shao H."/>
            <person name="Ye R."/>
            <person name="Li L."/>
            <person name="Wei W."/>
            <person name="Wang X."/>
            <person name="Wang C."/>
            <person name="Yang T."/>
            <person name="Huo Q."/>
            <person name="Li W."/>
            <person name="Guo W."/>
            <person name="Chen H."/>
            <person name="Zhou L."/>
            <person name="Ni X."/>
            <person name="Tian J."/>
            <person name="Zhou Y."/>
            <person name="Sheng Y."/>
            <person name="Liu T."/>
            <person name="Pan Y."/>
            <person name="Xia L."/>
            <person name="Li J."/>
            <person name="Zhao F."/>
            <person name="Cao W."/>
        </authorList>
    </citation>
    <scope>NUCLEOTIDE SEQUENCE</scope>
    <source>
        <strain evidence="1">Dsil-2018</strain>
    </source>
</reference>
<keyword evidence="2" id="KW-1185">Reference proteome</keyword>
<accession>A0ACB8D771</accession>
<evidence type="ECO:0000313" key="1">
    <source>
        <dbReference type="EMBL" id="KAH7960277.1"/>
    </source>
</evidence>
<dbReference type="EMBL" id="CM023472">
    <property type="protein sequence ID" value="KAH7960277.1"/>
    <property type="molecule type" value="Genomic_DNA"/>
</dbReference>
<evidence type="ECO:0000313" key="2">
    <source>
        <dbReference type="Proteomes" id="UP000821865"/>
    </source>
</evidence>
<organism evidence="1 2">
    <name type="scientific">Dermacentor silvarum</name>
    <name type="common">Tick</name>
    <dbReference type="NCBI Taxonomy" id="543639"/>
    <lineage>
        <taxon>Eukaryota</taxon>
        <taxon>Metazoa</taxon>
        <taxon>Ecdysozoa</taxon>
        <taxon>Arthropoda</taxon>
        <taxon>Chelicerata</taxon>
        <taxon>Arachnida</taxon>
        <taxon>Acari</taxon>
        <taxon>Parasitiformes</taxon>
        <taxon>Ixodida</taxon>
        <taxon>Ixodoidea</taxon>
        <taxon>Ixodidae</taxon>
        <taxon>Rhipicephalinae</taxon>
        <taxon>Dermacentor</taxon>
    </lineage>
</organism>
<proteinExistence type="predicted"/>
<sequence>MDLYTEYIERYRIAGNVDTTLLFIASLPKLGTAIDPLGNRPTPLSFSVAFHALGEEEEQQAQHRRLPTAAHQRQVDETGRLPASRPLSRLRQPKNALPSSEEGAPAIGPGSAVSAQCLAHRERALFRLPQRHVSTGQEGLSDGPIPHEPGYGRELLPKRRSDVRCLVSPLLRHFQAEVDRLGERSLAAEAAFLALYKRLLRAVSAAHSGFAVCGGDKVAACVLARTSPQAGICATNGLKAHGRSCSSRGGADSVADGVRLPVEAPGAIRLAG</sequence>
<dbReference type="Proteomes" id="UP000821865">
    <property type="component" value="Chromosome 3"/>
</dbReference>
<gene>
    <name evidence="1" type="ORF">HPB49_018495</name>
</gene>
<name>A0ACB8D771_DERSI</name>
<comment type="caution">
    <text evidence="1">The sequence shown here is derived from an EMBL/GenBank/DDBJ whole genome shotgun (WGS) entry which is preliminary data.</text>
</comment>
<protein>
    <submittedName>
        <fullName evidence="1">Uncharacterized protein</fullName>
    </submittedName>
</protein>